<evidence type="ECO:0000313" key="1">
    <source>
        <dbReference type="EMBL" id="OIP03491.1"/>
    </source>
</evidence>
<accession>A0A1J5AX92</accession>
<protein>
    <recommendedName>
        <fullName evidence="3">Peptidase A2 domain-containing protein</fullName>
    </recommendedName>
</protein>
<name>A0A1J5AX92_9BACT</name>
<proteinExistence type="predicted"/>
<sequence length="167" mass="19502">MAKFPYIVIPGKDKDIYLPWISVSLDYPKTHKVTLPVWALIDSGADSCLCCLEIGQWLGIKFKKQPQKVFTAANGEQFSGFKERIKMFFSGKKYFCDFYFSKSIPVKSPIILGQNGFFDQPSLHDRWPSRSNLVAPPYFSPLAFSREKEYYRFVCQKLLYQDQKRRK</sequence>
<reference evidence="1 2" key="1">
    <citation type="journal article" date="2016" name="Environ. Microbiol.">
        <title>Genomic resolution of a cold subsurface aquifer community provides metabolic insights for novel microbes adapted to high CO concentrations.</title>
        <authorList>
            <person name="Probst A.J."/>
            <person name="Castelle C.J."/>
            <person name="Singh A."/>
            <person name="Brown C.T."/>
            <person name="Anantharaman K."/>
            <person name="Sharon I."/>
            <person name="Hug L.A."/>
            <person name="Burstein D."/>
            <person name="Emerson J.B."/>
            <person name="Thomas B.C."/>
            <person name="Banfield J.F."/>
        </authorList>
    </citation>
    <scope>NUCLEOTIDE SEQUENCE [LARGE SCALE GENOMIC DNA]</scope>
    <source>
        <strain evidence="1">CG2_30_44_31</strain>
    </source>
</reference>
<dbReference type="EMBL" id="MNXQ01000035">
    <property type="protein sequence ID" value="OIP03491.1"/>
    <property type="molecule type" value="Genomic_DNA"/>
</dbReference>
<dbReference type="AlphaFoldDB" id="A0A1J5AX92"/>
<evidence type="ECO:0008006" key="3">
    <source>
        <dbReference type="Google" id="ProtNLM"/>
    </source>
</evidence>
<comment type="caution">
    <text evidence="1">The sequence shown here is derived from an EMBL/GenBank/DDBJ whole genome shotgun (WGS) entry which is preliminary data.</text>
</comment>
<dbReference type="Proteomes" id="UP000183605">
    <property type="component" value="Unassembled WGS sequence"/>
</dbReference>
<organism evidence="1 2">
    <name type="scientific">Candidatus Beckwithbacteria bacterium CG2_30_44_31</name>
    <dbReference type="NCBI Taxonomy" id="1805035"/>
    <lineage>
        <taxon>Bacteria</taxon>
        <taxon>Candidatus Beckwithiibacteriota</taxon>
    </lineage>
</organism>
<gene>
    <name evidence="1" type="ORF">AUK18_01830</name>
</gene>
<evidence type="ECO:0000313" key="2">
    <source>
        <dbReference type="Proteomes" id="UP000183605"/>
    </source>
</evidence>
<dbReference type="Gene3D" id="2.40.70.10">
    <property type="entry name" value="Acid Proteases"/>
    <property type="match status" value="1"/>
</dbReference>
<dbReference type="InterPro" id="IPR021109">
    <property type="entry name" value="Peptidase_aspartic_dom_sf"/>
</dbReference>